<dbReference type="FunFam" id="3.30.1370.210:FF:000009">
    <property type="entry name" value="Zinc finger CCCH domain-containing protein 66"/>
    <property type="match status" value="1"/>
</dbReference>
<dbReference type="PROSITE" id="PS50103">
    <property type="entry name" value="ZF_C3H1"/>
    <property type="match status" value="1"/>
</dbReference>
<organism evidence="10 11">
    <name type="scientific">Apostasia shenzhenica</name>
    <dbReference type="NCBI Taxonomy" id="1088818"/>
    <lineage>
        <taxon>Eukaryota</taxon>
        <taxon>Viridiplantae</taxon>
        <taxon>Streptophyta</taxon>
        <taxon>Embryophyta</taxon>
        <taxon>Tracheophyta</taxon>
        <taxon>Spermatophyta</taxon>
        <taxon>Magnoliopsida</taxon>
        <taxon>Liliopsida</taxon>
        <taxon>Asparagales</taxon>
        <taxon>Orchidaceae</taxon>
        <taxon>Apostasioideae</taxon>
        <taxon>Apostasia</taxon>
    </lineage>
</organism>
<dbReference type="Pfam" id="PF12796">
    <property type="entry name" value="Ank_2"/>
    <property type="match status" value="1"/>
</dbReference>
<dbReference type="PROSITE" id="PS50088">
    <property type="entry name" value="ANK_REPEAT"/>
    <property type="match status" value="1"/>
</dbReference>
<dbReference type="Pfam" id="PF25512">
    <property type="entry name" value="zf-CCCH_AtC3H23"/>
    <property type="match status" value="1"/>
</dbReference>
<dbReference type="PANTHER" id="PTHR14493:SF153">
    <property type="entry name" value="ZINC FINGER CCCH DOMAIN-CONTAINING PROTEIN 24"/>
    <property type="match status" value="1"/>
</dbReference>
<evidence type="ECO:0000256" key="3">
    <source>
        <dbReference type="ARBA" id="ARBA00022771"/>
    </source>
</evidence>
<keyword evidence="1 7" id="KW-0479">Metal-binding</keyword>
<dbReference type="STRING" id="1088818.A0A2I0ARQ9"/>
<keyword evidence="11" id="KW-1185">Reference proteome</keyword>
<name>A0A2I0ARQ9_9ASPA</name>
<dbReference type="InterPro" id="IPR002110">
    <property type="entry name" value="Ankyrin_rpt"/>
</dbReference>
<keyword evidence="4 7" id="KW-0862">Zinc</keyword>
<dbReference type="InterPro" id="IPR057444">
    <property type="entry name" value="Znf-CCCH_AtC3H23-like"/>
</dbReference>
<reference evidence="10 11" key="1">
    <citation type="journal article" date="2017" name="Nature">
        <title>The Apostasia genome and the evolution of orchids.</title>
        <authorList>
            <person name="Zhang G.Q."/>
            <person name="Liu K.W."/>
            <person name="Li Z."/>
            <person name="Lohaus R."/>
            <person name="Hsiao Y.Y."/>
            <person name="Niu S.C."/>
            <person name="Wang J.Y."/>
            <person name="Lin Y.C."/>
            <person name="Xu Q."/>
            <person name="Chen L.J."/>
            <person name="Yoshida K."/>
            <person name="Fujiwara S."/>
            <person name="Wang Z.W."/>
            <person name="Zhang Y.Q."/>
            <person name="Mitsuda N."/>
            <person name="Wang M."/>
            <person name="Liu G.H."/>
            <person name="Pecoraro L."/>
            <person name="Huang H.X."/>
            <person name="Xiao X.J."/>
            <person name="Lin M."/>
            <person name="Wu X.Y."/>
            <person name="Wu W.L."/>
            <person name="Chen Y.Y."/>
            <person name="Chang S.B."/>
            <person name="Sakamoto S."/>
            <person name="Ohme-Takagi M."/>
            <person name="Yagi M."/>
            <person name="Zeng S.J."/>
            <person name="Shen C.Y."/>
            <person name="Yeh C.M."/>
            <person name="Luo Y.B."/>
            <person name="Tsai W.C."/>
            <person name="Van de Peer Y."/>
            <person name="Liu Z.J."/>
        </authorList>
    </citation>
    <scope>NUCLEOTIDE SEQUENCE [LARGE SCALE GENOMIC DNA]</scope>
    <source>
        <strain evidence="11">cv. Shenzhen</strain>
        <tissue evidence="10">Stem</tissue>
    </source>
</reference>
<dbReference type="Pfam" id="PF00642">
    <property type="entry name" value="zf-CCCH"/>
    <property type="match status" value="1"/>
</dbReference>
<feature type="repeat" description="ANK" evidence="6">
    <location>
        <begin position="87"/>
        <end position="122"/>
    </location>
</feature>
<dbReference type="GO" id="GO:0010468">
    <property type="term" value="P:regulation of gene expression"/>
    <property type="evidence" value="ECO:0007669"/>
    <property type="project" value="UniProtKB-ARBA"/>
</dbReference>
<proteinExistence type="predicted"/>
<dbReference type="SUPFAM" id="SSF48403">
    <property type="entry name" value="Ankyrin repeat"/>
    <property type="match status" value="1"/>
</dbReference>
<evidence type="ECO:0000256" key="7">
    <source>
        <dbReference type="PROSITE-ProRule" id="PRU00723"/>
    </source>
</evidence>
<evidence type="ECO:0000256" key="1">
    <source>
        <dbReference type="ARBA" id="ARBA00022723"/>
    </source>
</evidence>
<dbReference type="Proteomes" id="UP000236161">
    <property type="component" value="Unassembled WGS sequence"/>
</dbReference>
<dbReference type="PANTHER" id="PTHR14493">
    <property type="entry name" value="UNKEMPT FAMILY MEMBER"/>
    <property type="match status" value="1"/>
</dbReference>
<dbReference type="SMART" id="SM00248">
    <property type="entry name" value="ANK"/>
    <property type="match status" value="2"/>
</dbReference>
<dbReference type="Gene3D" id="3.30.1370.210">
    <property type="match status" value="1"/>
</dbReference>
<dbReference type="OrthoDB" id="410307at2759"/>
<dbReference type="PROSITE" id="PS50297">
    <property type="entry name" value="ANK_REP_REGION"/>
    <property type="match status" value="1"/>
</dbReference>
<dbReference type="InterPro" id="IPR036770">
    <property type="entry name" value="Ankyrin_rpt-contain_sf"/>
</dbReference>
<sequence length="649" mass="70652">MNHLTIETDDIFASVLELAANNDVDCFKRFVDGDPSAIDEVGDWYGRRKVIEKRTPLMVAATYGSIDVLKLIITLSSADVNRYCGADRTTALHCAASGGSSNAVDAVKILLAAGADPNCEDASGHRPADVIIVPHKSSSMRFALEELLRSSNGPEAQNHHSILRVSTRCYPNCPSEEDISPSSDSTLSPNIGKPEKKEYPVDPSLPDIKNSIYSTDEFRMFSFKVRPCSRAYSHDWTECPFVHPGENARRRDPRKFHYSCVPCPDFRKGACRRGDMCEYAHGVFECWLHPAQYRTRLCKDGTNCARRVCFFAHTNEELRPLFMSTGSAVPSPRSSVSAAMDMAAAMGLMPGSPSSVSAVMSPFTPPMSPSSNGISHSSLNWPQSNVPALHLPGNNLQSSRLRSSVSSRDMPIDDYSLMQEFEAQQLLNDICISRLGSAGSRASLSKTLNPPSNLDDMLAAEIASSPSYKTAILNQFQQQHQNLLSPINTSIYSPQSSLVKSSPGMISPRSIDPVSPMNSRLAALAHREKLQQTLRSLSSRDLGAGASAIVGSPVSSSSLSKWVSPSRMPDWGVNREELGRLKRSSSFELHPGCEEPDVSWVHSLVKESPPEKPASAEKSSVGPSLAPAEAPDDPIGAWMEQLKLDQTVA</sequence>
<feature type="zinc finger region" description="C3H1-type" evidence="7">
    <location>
        <begin position="262"/>
        <end position="284"/>
    </location>
</feature>
<evidence type="ECO:0000313" key="10">
    <source>
        <dbReference type="EMBL" id="PKA58233.1"/>
    </source>
</evidence>
<evidence type="ECO:0000256" key="4">
    <source>
        <dbReference type="ARBA" id="ARBA00022833"/>
    </source>
</evidence>
<evidence type="ECO:0000256" key="2">
    <source>
        <dbReference type="ARBA" id="ARBA00022737"/>
    </source>
</evidence>
<keyword evidence="5" id="KW-0238">DNA-binding</keyword>
<dbReference type="AlphaFoldDB" id="A0A2I0ARQ9"/>
<dbReference type="SMART" id="SM00356">
    <property type="entry name" value="ZnF_C3H1"/>
    <property type="match status" value="2"/>
</dbReference>
<gene>
    <name evidence="10" type="ORF">AXF42_Ash012956</name>
</gene>
<evidence type="ECO:0000256" key="6">
    <source>
        <dbReference type="PROSITE-ProRule" id="PRU00023"/>
    </source>
</evidence>
<feature type="domain" description="C3H1-type" evidence="9">
    <location>
        <begin position="262"/>
        <end position="284"/>
    </location>
</feature>
<feature type="region of interest" description="Disordered" evidence="8">
    <location>
        <begin position="175"/>
        <end position="202"/>
    </location>
</feature>
<evidence type="ECO:0000259" key="9">
    <source>
        <dbReference type="PROSITE" id="PS50103"/>
    </source>
</evidence>
<evidence type="ECO:0000313" key="11">
    <source>
        <dbReference type="Proteomes" id="UP000236161"/>
    </source>
</evidence>
<dbReference type="GO" id="GO:0003677">
    <property type="term" value="F:DNA binding"/>
    <property type="evidence" value="ECO:0007669"/>
    <property type="project" value="UniProtKB-KW"/>
</dbReference>
<evidence type="ECO:0000256" key="8">
    <source>
        <dbReference type="SAM" id="MobiDB-lite"/>
    </source>
</evidence>
<dbReference type="GO" id="GO:0008270">
    <property type="term" value="F:zinc ion binding"/>
    <property type="evidence" value="ECO:0007669"/>
    <property type="project" value="UniProtKB-KW"/>
</dbReference>
<dbReference type="InterPro" id="IPR045234">
    <property type="entry name" value="Unkempt-like"/>
</dbReference>
<feature type="region of interest" description="Disordered" evidence="8">
    <location>
        <begin position="601"/>
        <end position="649"/>
    </location>
</feature>
<dbReference type="EMBL" id="KZ451955">
    <property type="protein sequence ID" value="PKA58233.1"/>
    <property type="molecule type" value="Genomic_DNA"/>
</dbReference>
<dbReference type="InterPro" id="IPR000571">
    <property type="entry name" value="Znf_CCCH"/>
</dbReference>
<accession>A0A2I0ARQ9</accession>
<evidence type="ECO:0000256" key="5">
    <source>
        <dbReference type="ARBA" id="ARBA00023125"/>
    </source>
</evidence>
<keyword evidence="2" id="KW-0677">Repeat</keyword>
<protein>
    <submittedName>
        <fullName evidence="10">Zinc finger CCCH domain-containing protein 24</fullName>
    </submittedName>
</protein>
<keyword evidence="3 7" id="KW-0863">Zinc-finger</keyword>
<dbReference type="Gene3D" id="1.25.40.20">
    <property type="entry name" value="Ankyrin repeat-containing domain"/>
    <property type="match status" value="1"/>
</dbReference>
<keyword evidence="6" id="KW-0040">ANK repeat</keyword>